<evidence type="ECO:0000313" key="8">
    <source>
        <dbReference type="Proteomes" id="UP000218965"/>
    </source>
</evidence>
<gene>
    <name evidence="7" type="ORF">MalAC0309_2363</name>
</gene>
<evidence type="ECO:0000259" key="6">
    <source>
        <dbReference type="Pfam" id="PF04198"/>
    </source>
</evidence>
<dbReference type="InterPro" id="IPR036388">
    <property type="entry name" value="WH-like_DNA-bd_sf"/>
</dbReference>
<dbReference type="Gene3D" id="3.40.50.1360">
    <property type="match status" value="1"/>
</dbReference>
<accession>A0A0U5BNT3</accession>
<sequence length="331" mass="36301">MNTTMGPSARARAAVRAAHLYYLQDWTMDAIAIDLGTSRSSVSRLLSYAREVGLVDIRVRSLAEVTARDEDQLGRRFGVTARVVSMPSSVTGADRQETVAAYAARFLSTVFDSNMALGVAWGSTMGAISRHIVPKETHNSDIVQLNGAGNPHTTGIDYASEILRRFSEAYSARLQQFPVPAFFDSAATREALWRERSTKRVLEMQSHLDIALFGIGSPFANIPSHVYIGGYLDEADYRLLEKQGVIGDVATVFFRPDGSSDNIDLNRRATGPDFDTLRRVPRRICVIADASKLPALHGALRAGLITDLIVDDGSAKELLERPDEFPATVRE</sequence>
<protein>
    <submittedName>
        <fullName evidence="7">Transcriptional regulator, DeoR family</fullName>
    </submittedName>
</protein>
<evidence type="ECO:0000256" key="5">
    <source>
        <dbReference type="ARBA" id="ARBA00023163"/>
    </source>
</evidence>
<name>A0A0U5BNT3_9MICO</name>
<reference evidence="7 8" key="2">
    <citation type="submission" date="2016-01" db="EMBL/GenBank/DDBJ databases">
        <title>Microcella alkaliphila JAM AC0309 whole genome shotgun sequence.</title>
        <authorList>
            <person name="Kurata A."/>
            <person name="Hirose Y."/>
            <person name="Kishimoto N."/>
            <person name="Kobayashi T."/>
        </authorList>
    </citation>
    <scope>NUCLEOTIDE SEQUENCE [LARGE SCALE GENOMIC DNA]</scope>
    <source>
        <strain evidence="7 8">JAM AC0309</strain>
    </source>
</reference>
<dbReference type="PROSITE" id="PS00297">
    <property type="entry name" value="HSP70_1"/>
    <property type="match status" value="1"/>
</dbReference>
<keyword evidence="5" id="KW-0804">Transcription</keyword>
<dbReference type="KEGG" id="malk:MalAC0309_2363"/>
<dbReference type="Proteomes" id="UP000218965">
    <property type="component" value="Chromosome"/>
</dbReference>
<evidence type="ECO:0000313" key="7">
    <source>
        <dbReference type="EMBL" id="BAU33205.1"/>
    </source>
</evidence>
<evidence type="ECO:0000256" key="4">
    <source>
        <dbReference type="ARBA" id="ARBA00023125"/>
    </source>
</evidence>
<dbReference type="Pfam" id="PF04198">
    <property type="entry name" value="Sugar-bind"/>
    <property type="match status" value="1"/>
</dbReference>
<dbReference type="GO" id="GO:0003677">
    <property type="term" value="F:DNA binding"/>
    <property type="evidence" value="ECO:0007669"/>
    <property type="project" value="UniProtKB-KW"/>
</dbReference>
<dbReference type="GO" id="GO:0030246">
    <property type="term" value="F:carbohydrate binding"/>
    <property type="evidence" value="ECO:0007669"/>
    <property type="project" value="InterPro"/>
</dbReference>
<reference evidence="8" key="1">
    <citation type="submission" date="2015-12" db="EMBL/GenBank/DDBJ databases">
        <authorList>
            <person name="Shamseldin A."/>
            <person name="Moawad H."/>
            <person name="Abd El-Rahim W.M."/>
            <person name="Sadowsky M.J."/>
        </authorList>
    </citation>
    <scope>NUCLEOTIDE SEQUENCE [LARGE SCALE GENOMIC DNA]</scope>
    <source>
        <strain evidence="8">JAM AC0309</strain>
    </source>
</reference>
<comment type="similarity">
    <text evidence="1">Belongs to the heat shock protein 70 family.</text>
</comment>
<keyword evidence="4" id="KW-0238">DNA-binding</keyword>
<dbReference type="InterPro" id="IPR037171">
    <property type="entry name" value="NagB/RpiA_transferase-like"/>
</dbReference>
<evidence type="ECO:0000256" key="3">
    <source>
        <dbReference type="ARBA" id="ARBA00023015"/>
    </source>
</evidence>
<evidence type="ECO:0000256" key="1">
    <source>
        <dbReference type="ARBA" id="ARBA00007381"/>
    </source>
</evidence>
<feature type="domain" description="Sugar-binding" evidence="6">
    <location>
        <begin position="69"/>
        <end position="320"/>
    </location>
</feature>
<comment type="similarity">
    <text evidence="2">Belongs to the SorC transcriptional regulatory family.</text>
</comment>
<dbReference type="InterPro" id="IPR051054">
    <property type="entry name" value="SorC_transcr_regulators"/>
</dbReference>
<dbReference type="EMBL" id="AP017315">
    <property type="protein sequence ID" value="BAU33205.1"/>
    <property type="molecule type" value="Genomic_DNA"/>
</dbReference>
<evidence type="ECO:0000256" key="2">
    <source>
        <dbReference type="ARBA" id="ARBA00010466"/>
    </source>
</evidence>
<dbReference type="AlphaFoldDB" id="A0A0U5BNT3"/>
<dbReference type="PANTHER" id="PTHR34294:SF1">
    <property type="entry name" value="TRANSCRIPTIONAL REGULATOR LSRR"/>
    <property type="match status" value="1"/>
</dbReference>
<dbReference type="PANTHER" id="PTHR34294">
    <property type="entry name" value="TRANSCRIPTIONAL REGULATOR-RELATED"/>
    <property type="match status" value="1"/>
</dbReference>
<dbReference type="SUPFAM" id="SSF100950">
    <property type="entry name" value="NagB/RpiA/CoA transferase-like"/>
    <property type="match status" value="1"/>
</dbReference>
<keyword evidence="3" id="KW-0805">Transcription regulation</keyword>
<dbReference type="Gene3D" id="1.10.10.10">
    <property type="entry name" value="Winged helix-like DNA-binding domain superfamily/Winged helix DNA-binding domain"/>
    <property type="match status" value="1"/>
</dbReference>
<dbReference type="InterPro" id="IPR007324">
    <property type="entry name" value="Sugar-bd_dom_put"/>
</dbReference>
<dbReference type="InterPro" id="IPR018181">
    <property type="entry name" value="Heat_shock_70_CS"/>
</dbReference>
<organism evidence="7 8">
    <name type="scientific">Microcella alkaliphila</name>
    <dbReference type="NCBI Taxonomy" id="279828"/>
    <lineage>
        <taxon>Bacteria</taxon>
        <taxon>Bacillati</taxon>
        <taxon>Actinomycetota</taxon>
        <taxon>Actinomycetes</taxon>
        <taxon>Micrococcales</taxon>
        <taxon>Microbacteriaceae</taxon>
        <taxon>Microcella</taxon>
    </lineage>
</organism>
<proteinExistence type="inferred from homology"/>